<feature type="domain" description="PH" evidence="3">
    <location>
        <begin position="69"/>
        <end position="181"/>
    </location>
</feature>
<proteinExistence type="predicted"/>
<dbReference type="InterPro" id="IPR045188">
    <property type="entry name" value="Boi1/Boi2-like"/>
</dbReference>
<dbReference type="InterPro" id="IPR001849">
    <property type="entry name" value="PH_domain"/>
</dbReference>
<reference evidence="5" key="1">
    <citation type="journal article" date="2023" name="Commun. Biol.">
        <title>Genome analysis of Parmales, the sister group of diatoms, reveals the evolutionary specialization of diatoms from phago-mixotrophs to photoautotrophs.</title>
        <authorList>
            <person name="Ban H."/>
            <person name="Sato S."/>
            <person name="Yoshikawa S."/>
            <person name="Yamada K."/>
            <person name="Nakamura Y."/>
            <person name="Ichinomiya M."/>
            <person name="Sato N."/>
            <person name="Blanc-Mathieu R."/>
            <person name="Endo H."/>
            <person name="Kuwata A."/>
            <person name="Ogata H."/>
        </authorList>
    </citation>
    <scope>NUCLEOTIDE SEQUENCE [LARGE SCALE GENOMIC DNA]</scope>
    <source>
        <strain evidence="5">NIES 3700</strain>
    </source>
</reference>
<evidence type="ECO:0000256" key="1">
    <source>
        <dbReference type="ARBA" id="ARBA00022553"/>
    </source>
</evidence>
<keyword evidence="5" id="KW-1185">Reference proteome</keyword>
<dbReference type="OrthoDB" id="10254483at2759"/>
<evidence type="ECO:0000313" key="4">
    <source>
        <dbReference type="EMBL" id="GMH72224.1"/>
    </source>
</evidence>
<dbReference type="Proteomes" id="UP001165122">
    <property type="component" value="Unassembled WGS sequence"/>
</dbReference>
<dbReference type="GO" id="GO:0001881">
    <property type="term" value="P:receptor recycling"/>
    <property type="evidence" value="ECO:0007669"/>
    <property type="project" value="TreeGrafter"/>
</dbReference>
<dbReference type="PANTHER" id="PTHR22902:SF27">
    <property type="entry name" value="PLECKSTRIN HOMOLOGY DOMAIN-CONTAINING FAMILY A MEMBER 3"/>
    <property type="match status" value="1"/>
</dbReference>
<dbReference type="GO" id="GO:0042147">
    <property type="term" value="P:retrograde transport, endosome to Golgi"/>
    <property type="evidence" value="ECO:0007669"/>
    <property type="project" value="TreeGrafter"/>
</dbReference>
<dbReference type="GO" id="GO:0005829">
    <property type="term" value="C:cytosol"/>
    <property type="evidence" value="ECO:0007669"/>
    <property type="project" value="GOC"/>
</dbReference>
<dbReference type="GO" id="GO:0005802">
    <property type="term" value="C:trans-Golgi network"/>
    <property type="evidence" value="ECO:0007669"/>
    <property type="project" value="TreeGrafter"/>
</dbReference>
<dbReference type="GO" id="GO:0007032">
    <property type="term" value="P:endosome organization"/>
    <property type="evidence" value="ECO:0007669"/>
    <property type="project" value="TreeGrafter"/>
</dbReference>
<dbReference type="SUPFAM" id="SSF50729">
    <property type="entry name" value="PH domain-like"/>
    <property type="match status" value="1"/>
</dbReference>
<sequence length="507" mass="56640">MSPPQIVFTPSPTITAESGHYTPHLLAWTGSGKEEGVKGVENSGMLNGTPSGYTTNEVTLSTTSLINSPLALTSTLHKKGSTSRSWLPRLCVLKSSYIFYFPSEKLTTPASGCVPLFGCILTLPENGMRVFKYHKSTSARSGFEFCVTTQIGVNKNRKFFFTAETEGNRREWVEGIKGGREEYGSECHLKVESLSKVDSVEGYFRQNPSSTASAYIRGLEGELGETDEGVKRNCMDFYPDLVEASKVIMGFGKELGQFNAVYSSVEKIGRWEADWSDDDSSTSSSSSEDESETLDNTQIKDYVDNLDFTSALTALETREKTSGETDPDSRKYIETHITPHLEPFHPSIFLLYSKVDRLKAVKFFNDVQRRKLADAVKGISCKDIVKGDHVIYARWTVIKFFKIITSITTDWELFFPRDLLWVKFIMESFESLANAIYGPKALGGVNLDMGEEKEVLFEKVAEVVDLVGDKCQDFESTWGMPVVGIMKWEGGGREAVKSKISRWKDLI</sequence>
<dbReference type="PROSITE" id="PS50003">
    <property type="entry name" value="PH_DOMAIN"/>
    <property type="match status" value="1"/>
</dbReference>
<dbReference type="EMBL" id="BRXW01000650">
    <property type="protein sequence ID" value="GMH72224.1"/>
    <property type="molecule type" value="Genomic_DNA"/>
</dbReference>
<accession>A0A9W7AI49</accession>
<protein>
    <recommendedName>
        <fullName evidence="3">PH domain-containing protein</fullName>
    </recommendedName>
</protein>
<dbReference type="InterPro" id="IPR011993">
    <property type="entry name" value="PH-like_dom_sf"/>
</dbReference>
<evidence type="ECO:0000259" key="3">
    <source>
        <dbReference type="PROSITE" id="PS50003"/>
    </source>
</evidence>
<evidence type="ECO:0000256" key="2">
    <source>
        <dbReference type="SAM" id="MobiDB-lite"/>
    </source>
</evidence>
<dbReference type="GO" id="GO:0055037">
    <property type="term" value="C:recycling endosome"/>
    <property type="evidence" value="ECO:0007669"/>
    <property type="project" value="TreeGrafter"/>
</dbReference>
<dbReference type="SMART" id="SM00233">
    <property type="entry name" value="PH"/>
    <property type="match status" value="1"/>
</dbReference>
<comment type="caution">
    <text evidence="4">The sequence shown here is derived from an EMBL/GenBank/DDBJ whole genome shotgun (WGS) entry which is preliminary data.</text>
</comment>
<dbReference type="PANTHER" id="PTHR22902">
    <property type="entry name" value="SESQUIPEDALIAN"/>
    <property type="match status" value="1"/>
</dbReference>
<name>A0A9W7AI49_9STRA</name>
<gene>
    <name evidence="4" type="ORF">TrLO_g7152</name>
</gene>
<dbReference type="AlphaFoldDB" id="A0A9W7AI49"/>
<organism evidence="4 5">
    <name type="scientific">Triparma laevis f. longispina</name>
    <dbReference type="NCBI Taxonomy" id="1714387"/>
    <lineage>
        <taxon>Eukaryota</taxon>
        <taxon>Sar</taxon>
        <taxon>Stramenopiles</taxon>
        <taxon>Ochrophyta</taxon>
        <taxon>Bolidophyceae</taxon>
        <taxon>Parmales</taxon>
        <taxon>Triparmaceae</taxon>
        <taxon>Triparma</taxon>
    </lineage>
</organism>
<dbReference type="GO" id="GO:0005769">
    <property type="term" value="C:early endosome"/>
    <property type="evidence" value="ECO:0007669"/>
    <property type="project" value="TreeGrafter"/>
</dbReference>
<feature type="region of interest" description="Disordered" evidence="2">
    <location>
        <begin position="275"/>
        <end position="296"/>
    </location>
</feature>
<dbReference type="Gene3D" id="2.30.29.30">
    <property type="entry name" value="Pleckstrin-homology domain (PH domain)/Phosphotyrosine-binding domain (PTB)"/>
    <property type="match status" value="1"/>
</dbReference>
<dbReference type="Pfam" id="PF00169">
    <property type="entry name" value="PH"/>
    <property type="match status" value="1"/>
</dbReference>
<keyword evidence="1" id="KW-0597">Phosphoprotein</keyword>
<evidence type="ECO:0000313" key="5">
    <source>
        <dbReference type="Proteomes" id="UP001165122"/>
    </source>
</evidence>